<evidence type="ECO:0000313" key="4">
    <source>
        <dbReference type="EMBL" id="RDU74258.1"/>
    </source>
</evidence>
<accession>A0A3D8JA08</accession>
<reference evidence="4 5" key="1">
    <citation type="submission" date="2018-04" db="EMBL/GenBank/DDBJ databases">
        <title>Novel Campyloabacter and Helicobacter Species and Strains.</title>
        <authorList>
            <person name="Mannion A.J."/>
            <person name="Shen Z."/>
            <person name="Fox J.G."/>
        </authorList>
    </citation>
    <scope>NUCLEOTIDE SEQUENCE [LARGE SCALE GENOMIC DNA]</scope>
    <source>
        <strain evidence="4 5">MIT 04-9362</strain>
    </source>
</reference>
<dbReference type="PROSITE" id="PS51186">
    <property type="entry name" value="GNAT"/>
    <property type="match status" value="1"/>
</dbReference>
<keyword evidence="1 4" id="KW-0808">Transferase</keyword>
<dbReference type="PANTHER" id="PTHR23091">
    <property type="entry name" value="N-TERMINAL ACETYLTRANSFERASE"/>
    <property type="match status" value="1"/>
</dbReference>
<dbReference type="Pfam" id="PF00583">
    <property type="entry name" value="Acetyltransf_1"/>
    <property type="match status" value="1"/>
</dbReference>
<keyword evidence="5" id="KW-1185">Reference proteome</keyword>
<gene>
    <name evidence="4" type="ORF">CQA57_01915</name>
</gene>
<dbReference type="InterPro" id="IPR045047">
    <property type="entry name" value="Ard1-like"/>
</dbReference>
<evidence type="ECO:0000256" key="1">
    <source>
        <dbReference type="ARBA" id="ARBA00022679"/>
    </source>
</evidence>
<feature type="domain" description="N-acetyltransferase" evidence="3">
    <location>
        <begin position="1"/>
        <end position="137"/>
    </location>
</feature>
<dbReference type="SUPFAM" id="SSF55729">
    <property type="entry name" value="Acyl-CoA N-acyltransferases (Nat)"/>
    <property type="match status" value="1"/>
</dbReference>
<name>A0A3D8JA08_9HELI</name>
<dbReference type="GO" id="GO:0031415">
    <property type="term" value="C:NatA complex"/>
    <property type="evidence" value="ECO:0007669"/>
    <property type="project" value="InterPro"/>
</dbReference>
<dbReference type="OrthoDB" id="529907at2"/>
<evidence type="ECO:0000259" key="3">
    <source>
        <dbReference type="PROSITE" id="PS51186"/>
    </source>
</evidence>
<protein>
    <submittedName>
        <fullName evidence="4">N-acetyltransferase</fullName>
    </submittedName>
</protein>
<dbReference type="GO" id="GO:0004596">
    <property type="term" value="F:protein-N-terminal amino-acid acetyltransferase activity"/>
    <property type="evidence" value="ECO:0007669"/>
    <property type="project" value="InterPro"/>
</dbReference>
<organism evidence="4 5">
    <name type="scientific">Helicobacter anseris</name>
    <dbReference type="NCBI Taxonomy" id="375926"/>
    <lineage>
        <taxon>Bacteria</taxon>
        <taxon>Pseudomonadati</taxon>
        <taxon>Campylobacterota</taxon>
        <taxon>Epsilonproteobacteria</taxon>
        <taxon>Campylobacterales</taxon>
        <taxon>Helicobacteraceae</taxon>
        <taxon>Helicobacter</taxon>
    </lineage>
</organism>
<dbReference type="AlphaFoldDB" id="A0A3D8JA08"/>
<dbReference type="InterPro" id="IPR016181">
    <property type="entry name" value="Acyl_CoA_acyltransferase"/>
</dbReference>
<sequence>MILKAQKYHLEALYQIEQECFGDDIYMLSKNNIAYHIKKGNILIYLSNQKIAGYILTINYKHSIRIYSLAIRQEFLKMGIATKLCQKVIQTSAKKVYLEVRKSNQIAIKLYEKLGFKIIKELPLYYQNEDGLKMLYS</sequence>
<evidence type="ECO:0000256" key="2">
    <source>
        <dbReference type="ARBA" id="ARBA00023315"/>
    </source>
</evidence>
<proteinExistence type="predicted"/>
<dbReference type="Proteomes" id="UP000256695">
    <property type="component" value="Unassembled WGS sequence"/>
</dbReference>
<evidence type="ECO:0000313" key="5">
    <source>
        <dbReference type="Proteomes" id="UP000256695"/>
    </source>
</evidence>
<dbReference type="RefSeq" id="WP_115578553.1">
    <property type="nucleotide sequence ID" value="NZ_NXLX01000003.1"/>
</dbReference>
<dbReference type="EMBL" id="NXLX01000003">
    <property type="protein sequence ID" value="RDU74258.1"/>
    <property type="molecule type" value="Genomic_DNA"/>
</dbReference>
<comment type="caution">
    <text evidence="4">The sequence shown here is derived from an EMBL/GenBank/DDBJ whole genome shotgun (WGS) entry which is preliminary data.</text>
</comment>
<dbReference type="InterPro" id="IPR000182">
    <property type="entry name" value="GNAT_dom"/>
</dbReference>
<dbReference type="PANTHER" id="PTHR23091:SF4">
    <property type="entry name" value="N-TERMINAL AMINO-ACID N(ALPHA)-ACETYLTRANSFERASE NATA"/>
    <property type="match status" value="1"/>
</dbReference>
<keyword evidence="2" id="KW-0012">Acyltransferase</keyword>
<dbReference type="Gene3D" id="3.40.630.30">
    <property type="match status" value="1"/>
</dbReference>